<feature type="compositionally biased region" description="Basic and acidic residues" evidence="1">
    <location>
        <begin position="187"/>
        <end position="203"/>
    </location>
</feature>
<keyword evidence="2" id="KW-0472">Membrane</keyword>
<reference evidence="3 4" key="1">
    <citation type="submission" date="2020-07" db="EMBL/GenBank/DDBJ databases">
        <title>Comparative genomics of pyrophilous fungi reveals a link between fire events and developmental genes.</title>
        <authorList>
            <consortium name="DOE Joint Genome Institute"/>
            <person name="Steindorff A.S."/>
            <person name="Carver A."/>
            <person name="Calhoun S."/>
            <person name="Stillman K."/>
            <person name="Liu H."/>
            <person name="Lipzen A."/>
            <person name="Pangilinan J."/>
            <person name="Labutti K."/>
            <person name="Bruns T.D."/>
            <person name="Grigoriev I.V."/>
        </authorList>
    </citation>
    <scope>NUCLEOTIDE SEQUENCE [LARGE SCALE GENOMIC DNA]</scope>
    <source>
        <strain evidence="3 4">CBS 144469</strain>
    </source>
</reference>
<comment type="caution">
    <text evidence="3">The sequence shown here is derived from an EMBL/GenBank/DDBJ whole genome shotgun (WGS) entry which is preliminary data.</text>
</comment>
<keyword evidence="2" id="KW-1133">Transmembrane helix</keyword>
<keyword evidence="2" id="KW-0812">Transmembrane</keyword>
<protein>
    <submittedName>
        <fullName evidence="3">Uncharacterized protein</fullName>
    </submittedName>
</protein>
<feature type="transmembrane region" description="Helical" evidence="2">
    <location>
        <begin position="62"/>
        <end position="83"/>
    </location>
</feature>
<evidence type="ECO:0000313" key="4">
    <source>
        <dbReference type="Proteomes" id="UP000521943"/>
    </source>
</evidence>
<evidence type="ECO:0000313" key="3">
    <source>
        <dbReference type="EMBL" id="KAF6748596.1"/>
    </source>
</evidence>
<gene>
    <name evidence="3" type="ORF">DFP72DRAFT_916391</name>
</gene>
<name>A0A8H6M199_9AGAR</name>
<dbReference type="EMBL" id="JACGCI010000070">
    <property type="protein sequence ID" value="KAF6748596.1"/>
    <property type="molecule type" value="Genomic_DNA"/>
</dbReference>
<dbReference type="OrthoDB" id="10554403at2759"/>
<keyword evidence="4" id="KW-1185">Reference proteome</keyword>
<proteinExistence type="predicted"/>
<feature type="region of interest" description="Disordered" evidence="1">
    <location>
        <begin position="181"/>
        <end position="227"/>
    </location>
</feature>
<dbReference type="AlphaFoldDB" id="A0A8H6M199"/>
<evidence type="ECO:0000256" key="1">
    <source>
        <dbReference type="SAM" id="MobiDB-lite"/>
    </source>
</evidence>
<evidence type="ECO:0000256" key="2">
    <source>
        <dbReference type="SAM" id="Phobius"/>
    </source>
</evidence>
<dbReference type="Proteomes" id="UP000521943">
    <property type="component" value="Unassembled WGS sequence"/>
</dbReference>
<accession>A0A8H6M199</accession>
<sequence>MAPVGTRNLPDLRALSYFARALDPEVGPDRAQEAPNPGDLAPPVDHPIPTPLVPRIKHLTPWPYIAIAVISSILIFVLGYAIWNCYRRTKAPSTRVKQERISLLDRRLAKVPQQKERASQHRALLISKPERNYSLDDSMFLDTSTSTFPNNSGSPKELSSTRALDYTIALPSSCYIPYTPTTSSLARKGDSRDPSPDRTDHCGKLPPRSKAKSMMDLLKRKAGGTRH</sequence>
<organism evidence="3 4">
    <name type="scientific">Ephemerocybe angulata</name>
    <dbReference type="NCBI Taxonomy" id="980116"/>
    <lineage>
        <taxon>Eukaryota</taxon>
        <taxon>Fungi</taxon>
        <taxon>Dikarya</taxon>
        <taxon>Basidiomycota</taxon>
        <taxon>Agaricomycotina</taxon>
        <taxon>Agaricomycetes</taxon>
        <taxon>Agaricomycetidae</taxon>
        <taxon>Agaricales</taxon>
        <taxon>Agaricineae</taxon>
        <taxon>Psathyrellaceae</taxon>
        <taxon>Ephemerocybe</taxon>
    </lineage>
</organism>